<proteinExistence type="predicted"/>
<gene>
    <name evidence="1" type="ORF">H6G97_42245</name>
</gene>
<evidence type="ECO:0000313" key="2">
    <source>
        <dbReference type="Proteomes" id="UP000623440"/>
    </source>
</evidence>
<comment type="caution">
    <text evidence="1">The sequence shown here is derived from an EMBL/GenBank/DDBJ whole genome shotgun (WGS) entry which is preliminary data.</text>
</comment>
<evidence type="ECO:0008006" key="3">
    <source>
        <dbReference type="Google" id="ProtNLM"/>
    </source>
</evidence>
<sequence length="61" mass="7076">MHLQHNKLTNKIGRSLRLENLRSPLCPNLLKKRQFIIMTQISVLAPTKDPLTTRDRQIIAT</sequence>
<organism evidence="1 2">
    <name type="scientific">Nostoc flagelliforme FACHB-838</name>
    <dbReference type="NCBI Taxonomy" id="2692904"/>
    <lineage>
        <taxon>Bacteria</taxon>
        <taxon>Bacillati</taxon>
        <taxon>Cyanobacteriota</taxon>
        <taxon>Cyanophyceae</taxon>
        <taxon>Nostocales</taxon>
        <taxon>Nostocaceae</taxon>
        <taxon>Nostoc</taxon>
    </lineage>
</organism>
<evidence type="ECO:0000313" key="1">
    <source>
        <dbReference type="EMBL" id="MBD2535642.1"/>
    </source>
</evidence>
<accession>A0ABR8E1Q0</accession>
<dbReference type="Proteomes" id="UP000623440">
    <property type="component" value="Unassembled WGS sequence"/>
</dbReference>
<keyword evidence="2" id="KW-1185">Reference proteome</keyword>
<dbReference type="EMBL" id="JACJSI010000307">
    <property type="protein sequence ID" value="MBD2535642.1"/>
    <property type="molecule type" value="Genomic_DNA"/>
</dbReference>
<reference evidence="1 2" key="1">
    <citation type="journal article" date="2020" name="ISME J.">
        <title>Comparative genomics reveals insights into cyanobacterial evolution and habitat adaptation.</title>
        <authorList>
            <person name="Chen M.Y."/>
            <person name="Teng W.K."/>
            <person name="Zhao L."/>
            <person name="Hu C.X."/>
            <person name="Zhou Y.K."/>
            <person name="Han B.P."/>
            <person name="Song L.R."/>
            <person name="Shu W.S."/>
        </authorList>
    </citation>
    <scope>NUCLEOTIDE SEQUENCE [LARGE SCALE GENOMIC DNA]</scope>
    <source>
        <strain evidence="1 2">FACHB-838</strain>
    </source>
</reference>
<name>A0ABR8E1Q0_9NOSO</name>
<protein>
    <recommendedName>
        <fullName evidence="3">Transposase</fullName>
    </recommendedName>
</protein>